<gene>
    <name evidence="3" type="ORF">CH360_09445</name>
    <name evidence="4" type="ORF">CH373_10790</name>
</gene>
<evidence type="ECO:0000256" key="1">
    <source>
        <dbReference type="ARBA" id="ARBA00022553"/>
    </source>
</evidence>
<dbReference type="Gene3D" id="3.10.590.10">
    <property type="entry name" value="ph1033 like domains"/>
    <property type="match status" value="1"/>
</dbReference>
<dbReference type="RefSeq" id="WP_100713780.1">
    <property type="nucleotide sequence ID" value="NZ_NPDY01000007.1"/>
</dbReference>
<evidence type="ECO:0000313" key="3">
    <source>
        <dbReference type="EMBL" id="PJZ69799.1"/>
    </source>
</evidence>
<dbReference type="InterPro" id="IPR052181">
    <property type="entry name" value="5hmC_binding"/>
</dbReference>
<comment type="caution">
    <text evidence="4">The sequence shown here is derived from an EMBL/GenBank/DDBJ whole genome shotgun (WGS) entry which is preliminary data.</text>
</comment>
<dbReference type="Proteomes" id="UP000231990">
    <property type="component" value="Unassembled WGS sequence"/>
</dbReference>
<dbReference type="SUPFAM" id="SSF88697">
    <property type="entry name" value="PUA domain-like"/>
    <property type="match status" value="1"/>
</dbReference>
<feature type="domain" description="EVE" evidence="2">
    <location>
        <begin position="2"/>
        <end position="150"/>
    </location>
</feature>
<keyword evidence="5" id="KW-1185">Reference proteome</keyword>
<name>A0A2M9ZLM9_9LEPT</name>
<dbReference type="PANTHER" id="PTHR14087">
    <property type="entry name" value="THYMOCYTE NUCLEAR PROTEIN 1"/>
    <property type="match status" value="1"/>
</dbReference>
<dbReference type="InterPro" id="IPR047197">
    <property type="entry name" value="THYN1-like_EVE"/>
</dbReference>
<dbReference type="EMBL" id="NPDY01000007">
    <property type="protein sequence ID" value="PJZ69799.1"/>
    <property type="molecule type" value="Genomic_DNA"/>
</dbReference>
<dbReference type="AlphaFoldDB" id="A0A2M9ZLM9"/>
<dbReference type="Proteomes" id="UP000231962">
    <property type="component" value="Unassembled WGS sequence"/>
</dbReference>
<dbReference type="EMBL" id="NPDZ01000006">
    <property type="protein sequence ID" value="PJZ72986.1"/>
    <property type="molecule type" value="Genomic_DNA"/>
</dbReference>
<evidence type="ECO:0000313" key="6">
    <source>
        <dbReference type="Proteomes" id="UP000231990"/>
    </source>
</evidence>
<protein>
    <submittedName>
        <fullName evidence="4">EVE domain-containing protein</fullName>
    </submittedName>
</protein>
<evidence type="ECO:0000259" key="2">
    <source>
        <dbReference type="Pfam" id="PF01878"/>
    </source>
</evidence>
<dbReference type="OrthoDB" id="9791347at2"/>
<reference evidence="5 6" key="1">
    <citation type="submission" date="2017-07" db="EMBL/GenBank/DDBJ databases">
        <title>Leptospira spp. isolated from tropical soils.</title>
        <authorList>
            <person name="Thibeaux R."/>
            <person name="Iraola G."/>
            <person name="Ferres I."/>
            <person name="Bierque E."/>
            <person name="Girault D."/>
            <person name="Soupe-Gilbert M.-E."/>
            <person name="Picardeau M."/>
            <person name="Goarant C."/>
        </authorList>
    </citation>
    <scope>NUCLEOTIDE SEQUENCE [LARGE SCALE GENOMIC DNA]</scope>
    <source>
        <strain evidence="4 6">FH1-B-B1</strain>
        <strain evidence="3 5">FH1-B-C1</strain>
    </source>
</reference>
<proteinExistence type="predicted"/>
<evidence type="ECO:0000313" key="5">
    <source>
        <dbReference type="Proteomes" id="UP000231962"/>
    </source>
</evidence>
<sequence length="159" mass="18325">MNYWLFKTEPETFSIDDLHNSPGEIAPWEGVRNYQARNYLRDQVKKKDLVLFYHSSTKPTAIVGIAEVAKEGFPDHFAFDPKHKYHDPKSNPEKPTWYMVNVKFKEKFSRPITLEELKSHGKLKGMVLLQKGGRLSIQPVTREQFTYICGLAGAKTRPG</sequence>
<evidence type="ECO:0000313" key="4">
    <source>
        <dbReference type="EMBL" id="PJZ72986.1"/>
    </source>
</evidence>
<keyword evidence="1" id="KW-0597">Phosphoprotein</keyword>
<dbReference type="CDD" id="cd21133">
    <property type="entry name" value="EVE"/>
    <property type="match status" value="1"/>
</dbReference>
<dbReference type="InterPro" id="IPR015947">
    <property type="entry name" value="PUA-like_sf"/>
</dbReference>
<organism evidence="4 6">
    <name type="scientific">Leptospira perolatii</name>
    <dbReference type="NCBI Taxonomy" id="2023191"/>
    <lineage>
        <taxon>Bacteria</taxon>
        <taxon>Pseudomonadati</taxon>
        <taxon>Spirochaetota</taxon>
        <taxon>Spirochaetia</taxon>
        <taxon>Leptospirales</taxon>
        <taxon>Leptospiraceae</taxon>
        <taxon>Leptospira</taxon>
    </lineage>
</organism>
<accession>A0A2M9ZLM9</accession>
<dbReference type="PANTHER" id="PTHR14087:SF7">
    <property type="entry name" value="THYMOCYTE NUCLEAR PROTEIN 1"/>
    <property type="match status" value="1"/>
</dbReference>
<dbReference type="Pfam" id="PF01878">
    <property type="entry name" value="EVE"/>
    <property type="match status" value="1"/>
</dbReference>
<dbReference type="FunFam" id="3.10.590.10:FF:000003">
    <property type="entry name" value="Thymocyte nuclear protein 1"/>
    <property type="match status" value="1"/>
</dbReference>
<dbReference type="InterPro" id="IPR002740">
    <property type="entry name" value="EVE_domain"/>
</dbReference>